<comment type="subcellular location">
    <subcellularLocation>
        <location evidence="1">Membrane</location>
        <topology evidence="1">Single-pass membrane protein</topology>
    </subcellularLocation>
</comment>
<feature type="domain" description="Translocation and assembly module TamB C-terminal" evidence="5">
    <location>
        <begin position="992"/>
        <end position="1425"/>
    </location>
</feature>
<dbReference type="EMBL" id="JAVRHV010000001">
    <property type="protein sequence ID" value="MDT0552341.1"/>
    <property type="molecule type" value="Genomic_DNA"/>
</dbReference>
<proteinExistence type="predicted"/>
<evidence type="ECO:0000313" key="6">
    <source>
        <dbReference type="EMBL" id="MDT0552341.1"/>
    </source>
</evidence>
<protein>
    <submittedName>
        <fullName evidence="6">Translocation/assembly module TamB domain-containing protein</fullName>
    </submittedName>
</protein>
<sequence>MISILLAIPAVQTKLGKLATNILNEDYNTNITVNKVKLSLFGDVDLKEIEILDHHLDSMIFVKKLTTSIFSYRNILKNKFEFSDIELEGVNFLIRTHKGEERDAFVQFVESFDKEKTDSIPSNFLLTADSVILEDFNLKIYDENKLDEVPVTFKNVTGPIENFKINGPKFNGDIRGLSFVENHEIEVKSLISDFSYTREKMSLFQTELSTKTSKVSADIVFFRDGSFEDFNNKVKFKGDIKSADLSLEDLRKFYGEFGHNNVLHFKTKLEGTLNDFKTRGFQLESDLRTIIVGDFHVKNAFESEKGFSIYADLNNLVSEYDNLKNLLPNILSKSVPTSFKDLGRFGISGTSFISNSEINTDIEINTDLGSIITDLHLTEINNIDNASYKGNLKIIEFDLGKIANDSLIGKISLDADIDGYGFTFENLNTVVVGEVYEHNYKGYSYNNIDVNGRFQNKKFEGELIVSDENLQLKFNGLADLSKEIYKFDFRTTVGHADFNQLNLFTRDSVAILKGDIDIDLQGNSFDNVVGSISFKESSYTNEIGNYYFEDFNITSEFVDTIKVVKINSTDIINGEIRGNFKFIELPYLTQNALGSIYTNYSPNKVTSGQFLDFEFDIKNKIVEVFFPEIILSKNTLISGFVNSDDADFKLNLKSAKIEAYESIVDDIKLQIDNKNPLFNTQLTIDKISSKNYNISQLNLVNVTLNDTLFFRTEFYGGKKGRDKYDLGFYHTIDEDNNSVVGLNTSEIDYRDTKWMLNPESDKQNKMVFDNQFKKFEVLDFEMESENQSVEFKGHSYGPSDKNFTLVMDNVKLEGITPDLEDWQFEGLIDGNINYTINENGVLPIANVTIENFIVNDSYQGDLDVSMRGRNSSETFNINLSLGHNDFDSLFANGVLDFAPEEPTVDVAFEFEKFKLDILSPIGDENFEDMRGHIYGNARLSGLLANPDMDGEFYLFDAGLAMPYLNVNYDFEGTTIVNLHGQTFEIIDLTLKDDVKGTRGTLLGSISHDYFTDWKLDLNLNTDNLLVLNTEQTEESLYYGQGYIDGSARIEGFTDNLTIDVNGKTNKGTRFVIPMSSSSTVDNTGIVTFTTGIQQGEEREIPDEVLFERLKGLKLNFNLQVTKDAEIEMVLDNVTGSMLKGSGTGDLQIAIDMNGMFNMYGDFIIDKGLYNFNFKDVINKEFTATRGGRISWNGNPYEADIDIETIFRVYANPKYLLENVYTSRDIAVDLVARFSGELFNSKQEYDILMPDADSEIKAELDFKLNGSNDFNTKMNNFGSLLIFGSFYSDESTLGDNSRMLIAGISEEFLSSALTNIINSNNNNVKIGVTYDIGSPTSDIQNLETDDQLGFTVATQINDRILIDGKLGVPVGSNNQSGLVGEVEIEFLLNEEGTLRSSVFNRQNEIQYSEEEEGYTQGVGLTYQFDFNTGSEFLERLGLKKSQAKKDSLASIKKDSITVKKSVVGFKK</sequence>
<keyword evidence="3" id="KW-1133">Transmembrane helix</keyword>
<name>A0ABU2Y3E8_9FLAO</name>
<evidence type="ECO:0000256" key="3">
    <source>
        <dbReference type="ARBA" id="ARBA00022989"/>
    </source>
</evidence>
<dbReference type="RefSeq" id="WP_311592199.1">
    <property type="nucleotide sequence ID" value="NZ_JAVRHV010000001.1"/>
</dbReference>
<evidence type="ECO:0000313" key="7">
    <source>
        <dbReference type="Proteomes" id="UP001252186"/>
    </source>
</evidence>
<dbReference type="PANTHER" id="PTHR36985">
    <property type="entry name" value="TRANSLOCATION AND ASSEMBLY MODULE SUBUNIT TAMB"/>
    <property type="match status" value="1"/>
</dbReference>
<accession>A0ABU2Y3E8</accession>
<evidence type="ECO:0000256" key="1">
    <source>
        <dbReference type="ARBA" id="ARBA00004167"/>
    </source>
</evidence>
<dbReference type="Proteomes" id="UP001252186">
    <property type="component" value="Unassembled WGS sequence"/>
</dbReference>
<gene>
    <name evidence="6" type="ORF">RM519_03700</name>
</gene>
<comment type="caution">
    <text evidence="6">The sequence shown here is derived from an EMBL/GenBank/DDBJ whole genome shotgun (WGS) entry which is preliminary data.</text>
</comment>
<dbReference type="InterPro" id="IPR007452">
    <property type="entry name" value="TamB_C"/>
</dbReference>
<keyword evidence="4" id="KW-0472">Membrane</keyword>
<evidence type="ECO:0000256" key="2">
    <source>
        <dbReference type="ARBA" id="ARBA00022692"/>
    </source>
</evidence>
<evidence type="ECO:0000259" key="5">
    <source>
        <dbReference type="Pfam" id="PF04357"/>
    </source>
</evidence>
<evidence type="ECO:0000256" key="4">
    <source>
        <dbReference type="ARBA" id="ARBA00023136"/>
    </source>
</evidence>
<reference evidence="6 7" key="1">
    <citation type="submission" date="2023-09" db="EMBL/GenBank/DDBJ databases">
        <authorList>
            <person name="Rey-Velasco X."/>
        </authorList>
    </citation>
    <scope>NUCLEOTIDE SEQUENCE [LARGE SCALE GENOMIC DNA]</scope>
    <source>
        <strain evidence="6 7">P050</strain>
    </source>
</reference>
<keyword evidence="7" id="KW-1185">Reference proteome</keyword>
<dbReference type="Pfam" id="PF04357">
    <property type="entry name" value="TamB"/>
    <property type="match status" value="1"/>
</dbReference>
<dbReference type="PANTHER" id="PTHR36985:SF1">
    <property type="entry name" value="TRANSLOCATION AND ASSEMBLY MODULE SUBUNIT TAMB"/>
    <property type="match status" value="1"/>
</dbReference>
<keyword evidence="2" id="KW-0812">Transmembrane</keyword>
<organism evidence="6 7">
    <name type="scientific">Urechidicola vernalis</name>
    <dbReference type="NCBI Taxonomy" id="3075600"/>
    <lineage>
        <taxon>Bacteria</taxon>
        <taxon>Pseudomonadati</taxon>
        <taxon>Bacteroidota</taxon>
        <taxon>Flavobacteriia</taxon>
        <taxon>Flavobacteriales</taxon>
        <taxon>Flavobacteriaceae</taxon>
        <taxon>Urechidicola</taxon>
    </lineage>
</organism>